<comment type="similarity">
    <text evidence="2">Belongs to the ABC-4 integral membrane protein family. LolC/E subfamily.</text>
</comment>
<comment type="subcellular location">
    <subcellularLocation>
        <location evidence="1">Cell membrane</location>
        <topology evidence="1">Multi-pass membrane protein</topology>
    </subcellularLocation>
</comment>
<evidence type="ECO:0000256" key="3">
    <source>
        <dbReference type="ARBA" id="ARBA00022475"/>
    </source>
</evidence>
<dbReference type="Pfam" id="PF12704">
    <property type="entry name" value="MacB_PCD"/>
    <property type="match status" value="1"/>
</dbReference>
<dbReference type="InterPro" id="IPR051447">
    <property type="entry name" value="Lipoprotein-release_system"/>
</dbReference>
<accession>A0A5B8V3J4</accession>
<protein>
    <submittedName>
        <fullName evidence="10">ABC transporter permease</fullName>
    </submittedName>
</protein>
<feature type="transmembrane region" description="Helical" evidence="7">
    <location>
        <begin position="22"/>
        <end position="45"/>
    </location>
</feature>
<dbReference type="OrthoDB" id="1522670at2"/>
<feature type="domain" description="ABC3 transporter permease C-terminal" evidence="8">
    <location>
        <begin position="274"/>
        <end position="399"/>
    </location>
</feature>
<organism evidence="10 11">
    <name type="scientific">Mucilaginibacter ginsenosidivorans</name>
    <dbReference type="NCBI Taxonomy" id="398053"/>
    <lineage>
        <taxon>Bacteria</taxon>
        <taxon>Pseudomonadati</taxon>
        <taxon>Bacteroidota</taxon>
        <taxon>Sphingobacteriia</taxon>
        <taxon>Sphingobacteriales</taxon>
        <taxon>Sphingobacteriaceae</taxon>
        <taxon>Mucilaginibacter</taxon>
    </lineage>
</organism>
<dbReference type="KEGG" id="mgin:FRZ54_21185"/>
<evidence type="ECO:0000259" key="9">
    <source>
        <dbReference type="Pfam" id="PF12704"/>
    </source>
</evidence>
<dbReference type="RefSeq" id="WP_147034559.1">
    <property type="nucleotide sequence ID" value="NZ_CP042436.1"/>
</dbReference>
<feature type="domain" description="MacB-like periplasmic core" evidence="9">
    <location>
        <begin position="26"/>
        <end position="194"/>
    </location>
</feature>
<evidence type="ECO:0000256" key="2">
    <source>
        <dbReference type="ARBA" id="ARBA00005236"/>
    </source>
</evidence>
<keyword evidence="5 7" id="KW-1133">Transmembrane helix</keyword>
<evidence type="ECO:0000313" key="10">
    <source>
        <dbReference type="EMBL" id="QEC65739.1"/>
    </source>
</evidence>
<dbReference type="InterPro" id="IPR025857">
    <property type="entry name" value="MacB_PCD"/>
</dbReference>
<evidence type="ECO:0000259" key="8">
    <source>
        <dbReference type="Pfam" id="PF02687"/>
    </source>
</evidence>
<evidence type="ECO:0000256" key="1">
    <source>
        <dbReference type="ARBA" id="ARBA00004651"/>
    </source>
</evidence>
<evidence type="ECO:0000256" key="5">
    <source>
        <dbReference type="ARBA" id="ARBA00022989"/>
    </source>
</evidence>
<keyword evidence="6 7" id="KW-0472">Membrane</keyword>
<reference evidence="10 11" key="1">
    <citation type="journal article" date="2017" name="Curr. Microbiol.">
        <title>Mucilaginibacter ginsenosidivorans sp. nov., Isolated from Soil of Ginseng Field.</title>
        <authorList>
            <person name="Kim M.M."/>
            <person name="Siddiqi M.Z."/>
            <person name="Im W.T."/>
        </authorList>
    </citation>
    <scope>NUCLEOTIDE SEQUENCE [LARGE SCALE GENOMIC DNA]</scope>
    <source>
        <strain evidence="10 11">Gsoil 3017</strain>
    </source>
</reference>
<dbReference type="Pfam" id="PF02687">
    <property type="entry name" value="FtsX"/>
    <property type="match status" value="1"/>
</dbReference>
<name>A0A5B8V3J4_9SPHI</name>
<dbReference type="EMBL" id="CP042436">
    <property type="protein sequence ID" value="QEC65739.1"/>
    <property type="molecule type" value="Genomic_DNA"/>
</dbReference>
<evidence type="ECO:0000256" key="6">
    <source>
        <dbReference type="ARBA" id="ARBA00023136"/>
    </source>
</evidence>
<dbReference type="GO" id="GO:0098797">
    <property type="term" value="C:plasma membrane protein complex"/>
    <property type="evidence" value="ECO:0007669"/>
    <property type="project" value="TreeGrafter"/>
</dbReference>
<evidence type="ECO:0000256" key="7">
    <source>
        <dbReference type="SAM" id="Phobius"/>
    </source>
</evidence>
<evidence type="ECO:0000256" key="4">
    <source>
        <dbReference type="ARBA" id="ARBA00022692"/>
    </source>
</evidence>
<dbReference type="PANTHER" id="PTHR30489">
    <property type="entry name" value="LIPOPROTEIN-RELEASING SYSTEM TRANSMEMBRANE PROTEIN LOLE"/>
    <property type="match status" value="1"/>
</dbReference>
<dbReference type="InterPro" id="IPR003838">
    <property type="entry name" value="ABC3_permease_C"/>
</dbReference>
<keyword evidence="3" id="KW-1003">Cell membrane</keyword>
<feature type="transmembrane region" description="Helical" evidence="7">
    <location>
        <begin position="373"/>
        <end position="395"/>
    </location>
</feature>
<gene>
    <name evidence="10" type="ORF">FRZ54_21185</name>
</gene>
<sequence length="406" mass="45856">MSFASFISSRISFKSNRTYSKLIVRIAIIGIMLSLGVMILSVAIIRGFKQEIRQKLRGFAGDIQVQNYDNNNSYQASPIHMDNDFVKKIRSSSLFTNIAPTVIKPGIIKTKTEIEGVVIKGVNKDYDWTFFKKMMVSGKVIDFADTADAQKQVMISSYTASRLKLKVGDKFLMYFVQESLRKRPFYVKGIFDVGVEEVDKTFVIGDLSLLVKLNNWDADEIGGYQLQVADFDKLNTANDFLADKMPLKLKSYTVTESYPTIFVWLSELDLNAEVMLILMILVGTINMISALLIIILERTSMIGILKAMGAKNWTIQKIFLYNASYLVGIGLVLGNVFGLGISLFQHRTHFFTLDEASYYMKFVPMQLHWSDVLLLNLGTMVICILVLIIPSMLVAKISPVKAIRFK</sequence>
<feature type="transmembrane region" description="Helical" evidence="7">
    <location>
        <begin position="274"/>
        <end position="297"/>
    </location>
</feature>
<proteinExistence type="inferred from homology"/>
<dbReference type="GO" id="GO:0044874">
    <property type="term" value="P:lipoprotein localization to outer membrane"/>
    <property type="evidence" value="ECO:0007669"/>
    <property type="project" value="TreeGrafter"/>
</dbReference>
<keyword evidence="11" id="KW-1185">Reference proteome</keyword>
<evidence type="ECO:0000313" key="11">
    <source>
        <dbReference type="Proteomes" id="UP000321479"/>
    </source>
</evidence>
<dbReference type="PANTHER" id="PTHR30489:SF0">
    <property type="entry name" value="LIPOPROTEIN-RELEASING SYSTEM TRANSMEMBRANE PROTEIN LOLE"/>
    <property type="match status" value="1"/>
</dbReference>
<keyword evidence="4 7" id="KW-0812">Transmembrane</keyword>
<feature type="transmembrane region" description="Helical" evidence="7">
    <location>
        <begin position="318"/>
        <end position="344"/>
    </location>
</feature>
<dbReference type="AlphaFoldDB" id="A0A5B8V3J4"/>
<dbReference type="Proteomes" id="UP000321479">
    <property type="component" value="Chromosome"/>
</dbReference>